<proteinExistence type="predicted"/>
<dbReference type="Pfam" id="PF02416">
    <property type="entry name" value="TatA_B_E"/>
    <property type="match status" value="1"/>
</dbReference>
<protein>
    <submittedName>
        <fullName evidence="9">Sec-independent protein translocase protein TatB</fullName>
    </submittedName>
</protein>
<sequence>MFGINGPEFFVILIVLIVVVGPRDLPKVLKAIERAMAYVRSTANEFRHQFNDAMRQAELDDLQKTLSDINDLNLTKELKETFDSINGGAEDIRDSFDEKTVYYKSKKDKETFGCDQDKVNEDLTVSVNRSDSEGEAVIFKDKKGTS</sequence>
<evidence type="ECO:0000313" key="10">
    <source>
        <dbReference type="Proteomes" id="UP001549086"/>
    </source>
</evidence>
<keyword evidence="5" id="KW-0653">Protein transport</keyword>
<dbReference type="InterPro" id="IPR003369">
    <property type="entry name" value="TatA/B/E"/>
</dbReference>
<dbReference type="PRINTS" id="PR01506">
    <property type="entry name" value="TATBPROTEIN"/>
</dbReference>
<keyword evidence="7" id="KW-0811">Translocation</keyword>
<comment type="caution">
    <text evidence="9">The sequence shown here is derived from an EMBL/GenBank/DDBJ whole genome shotgun (WGS) entry which is preliminary data.</text>
</comment>
<reference evidence="9 10" key="1">
    <citation type="submission" date="2024-06" db="EMBL/GenBank/DDBJ databases">
        <title>Genomic Encyclopedia of Type Strains, Phase IV (KMG-IV): sequencing the most valuable type-strain genomes for metagenomic binning, comparative biology and taxonomic classification.</title>
        <authorList>
            <person name="Goeker M."/>
        </authorList>
    </citation>
    <scope>NUCLEOTIDE SEQUENCE [LARGE SCALE GENOMIC DNA]</scope>
    <source>
        <strain evidence="9 10">DSM 23649</strain>
    </source>
</reference>
<organism evidence="9 10">
    <name type="scientific">Bartonella silvatica</name>
    <dbReference type="NCBI Taxonomy" id="357760"/>
    <lineage>
        <taxon>Bacteria</taxon>
        <taxon>Pseudomonadati</taxon>
        <taxon>Pseudomonadota</taxon>
        <taxon>Alphaproteobacteria</taxon>
        <taxon>Hyphomicrobiales</taxon>
        <taxon>Bartonellaceae</taxon>
        <taxon>Bartonella</taxon>
    </lineage>
</organism>
<evidence type="ECO:0000256" key="7">
    <source>
        <dbReference type="ARBA" id="ARBA00023010"/>
    </source>
</evidence>
<dbReference type="NCBIfam" id="TIGR01410">
    <property type="entry name" value="tatB"/>
    <property type="match status" value="1"/>
</dbReference>
<evidence type="ECO:0000256" key="6">
    <source>
        <dbReference type="ARBA" id="ARBA00022989"/>
    </source>
</evidence>
<evidence type="ECO:0000256" key="3">
    <source>
        <dbReference type="ARBA" id="ARBA00022475"/>
    </source>
</evidence>
<keyword evidence="4" id="KW-0812">Transmembrane</keyword>
<comment type="subcellular location">
    <subcellularLocation>
        <location evidence="1">Membrane</location>
        <topology evidence="1">Single-pass membrane protein</topology>
    </subcellularLocation>
</comment>
<gene>
    <name evidence="9" type="ORF">ABID23_001100</name>
</gene>
<keyword evidence="8" id="KW-0472">Membrane</keyword>
<accession>A0ABV2HHG4</accession>
<keyword evidence="6" id="KW-1133">Transmembrane helix</keyword>
<evidence type="ECO:0000256" key="8">
    <source>
        <dbReference type="ARBA" id="ARBA00023136"/>
    </source>
</evidence>
<evidence type="ECO:0000256" key="1">
    <source>
        <dbReference type="ARBA" id="ARBA00004167"/>
    </source>
</evidence>
<dbReference type="EMBL" id="JBEPLI010000011">
    <property type="protein sequence ID" value="MET3590005.1"/>
    <property type="molecule type" value="Genomic_DNA"/>
</dbReference>
<keyword evidence="2" id="KW-0813">Transport</keyword>
<dbReference type="Gene3D" id="1.20.5.3310">
    <property type="match status" value="1"/>
</dbReference>
<name>A0ABV2HHG4_9HYPH</name>
<dbReference type="RefSeq" id="WP_354190081.1">
    <property type="nucleotide sequence ID" value="NZ_JBEPLI010000011.1"/>
</dbReference>
<evidence type="ECO:0000256" key="2">
    <source>
        <dbReference type="ARBA" id="ARBA00022448"/>
    </source>
</evidence>
<evidence type="ECO:0000256" key="4">
    <source>
        <dbReference type="ARBA" id="ARBA00022692"/>
    </source>
</evidence>
<keyword evidence="3" id="KW-1003">Cell membrane</keyword>
<dbReference type="Proteomes" id="UP001549086">
    <property type="component" value="Unassembled WGS sequence"/>
</dbReference>
<evidence type="ECO:0000313" key="9">
    <source>
        <dbReference type="EMBL" id="MET3590005.1"/>
    </source>
</evidence>
<evidence type="ECO:0000256" key="5">
    <source>
        <dbReference type="ARBA" id="ARBA00022927"/>
    </source>
</evidence>
<dbReference type="InterPro" id="IPR018448">
    <property type="entry name" value="TatB"/>
</dbReference>
<keyword evidence="10" id="KW-1185">Reference proteome</keyword>